<dbReference type="VEuPathDB" id="MicrosporidiaDB:CWI37_1864p0010"/>
<sequence>MYRIKIFSESEILDNNVSKNKMIQIFKNFYSKWFRIPHLNYTLYILDSCDLEFDESQYTKKVLKNTILNQYLISRFPTLKFFLSQNFQFEHYTSTTEFEYLYSTKNTEDEDYKFKHSLKCPYITFEFNFNWYSTRHPITRYWPESLLYIYVIAGTNFDILEISRHRNRKYFVIKRANTIVSSLFCDFVKDLKYVERNFTLDQLFDHLVFKRRI</sequence>
<name>A0A4V6MV81_9MICR</name>
<dbReference type="AlphaFoldDB" id="A0A4V6MV81"/>
<reference evidence="1 2" key="1">
    <citation type="submission" date="2017-12" db="EMBL/GenBank/DDBJ databases">
        <authorList>
            <person name="Pombert J.-F."/>
            <person name="Haag K.L."/>
            <person name="Ebert D."/>
        </authorList>
    </citation>
    <scope>NUCLEOTIDE SEQUENCE [LARGE SCALE GENOMIC DNA]</scope>
    <source>
        <strain evidence="1">FI-OER-3-3</strain>
    </source>
</reference>
<gene>
    <name evidence="1" type="ORF">CWI37_1864p0010</name>
</gene>
<evidence type="ECO:0000313" key="1">
    <source>
        <dbReference type="EMBL" id="TBT98181.1"/>
    </source>
</evidence>
<organism evidence="1 2">
    <name type="scientific">Hamiltosporidium tvaerminnensis</name>
    <dbReference type="NCBI Taxonomy" id="1176355"/>
    <lineage>
        <taxon>Eukaryota</taxon>
        <taxon>Fungi</taxon>
        <taxon>Fungi incertae sedis</taxon>
        <taxon>Microsporidia</taxon>
        <taxon>Dubosqiidae</taxon>
        <taxon>Hamiltosporidium</taxon>
    </lineage>
</organism>
<accession>A0A4V6MV81</accession>
<evidence type="ECO:0000313" key="2">
    <source>
        <dbReference type="Proteomes" id="UP000292362"/>
    </source>
</evidence>
<dbReference type="EMBL" id="PITJ01001864">
    <property type="protein sequence ID" value="TBT98181.1"/>
    <property type="molecule type" value="Genomic_DNA"/>
</dbReference>
<comment type="caution">
    <text evidence="1">The sequence shown here is derived from an EMBL/GenBank/DDBJ whole genome shotgun (WGS) entry which is preliminary data.</text>
</comment>
<protein>
    <submittedName>
        <fullName evidence="1">Uncharacterized protein</fullName>
    </submittedName>
</protein>
<proteinExistence type="predicted"/>
<dbReference type="Proteomes" id="UP000292362">
    <property type="component" value="Unassembled WGS sequence"/>
</dbReference>